<gene>
    <name evidence="4" type="ORF">MICPUCDRAFT_58334</name>
</gene>
<dbReference type="GO" id="GO:0016787">
    <property type="term" value="F:hydrolase activity"/>
    <property type="evidence" value="ECO:0007669"/>
    <property type="project" value="UniProtKB-KW"/>
</dbReference>
<dbReference type="SUPFAM" id="SSF53474">
    <property type="entry name" value="alpha/beta-Hydrolases"/>
    <property type="match status" value="1"/>
</dbReference>
<reference evidence="4 5" key="1">
    <citation type="journal article" date="2009" name="Science">
        <title>Green evolution and dynamic adaptations revealed by genomes of the marine picoeukaryotes Micromonas.</title>
        <authorList>
            <person name="Worden A.Z."/>
            <person name="Lee J.H."/>
            <person name="Mock T."/>
            <person name="Rouze P."/>
            <person name="Simmons M.P."/>
            <person name="Aerts A.L."/>
            <person name="Allen A.E."/>
            <person name="Cuvelier M.L."/>
            <person name="Derelle E."/>
            <person name="Everett M.V."/>
            <person name="Foulon E."/>
            <person name="Grimwood J."/>
            <person name="Gundlach H."/>
            <person name="Henrissat B."/>
            <person name="Napoli C."/>
            <person name="McDonald S.M."/>
            <person name="Parker M.S."/>
            <person name="Rombauts S."/>
            <person name="Salamov A."/>
            <person name="Von Dassow P."/>
            <person name="Badger J.H."/>
            <person name="Coutinho P.M."/>
            <person name="Demir E."/>
            <person name="Dubchak I."/>
            <person name="Gentemann C."/>
            <person name="Eikrem W."/>
            <person name="Gready J.E."/>
            <person name="John U."/>
            <person name="Lanier W."/>
            <person name="Lindquist E.A."/>
            <person name="Lucas S."/>
            <person name="Mayer K.F."/>
            <person name="Moreau H."/>
            <person name="Not F."/>
            <person name="Otillar R."/>
            <person name="Panaud O."/>
            <person name="Pangilinan J."/>
            <person name="Paulsen I."/>
            <person name="Piegu B."/>
            <person name="Poliakov A."/>
            <person name="Robbens S."/>
            <person name="Schmutz J."/>
            <person name="Toulza E."/>
            <person name="Wyss T."/>
            <person name="Zelensky A."/>
            <person name="Zhou K."/>
            <person name="Armbrust E.V."/>
            <person name="Bhattacharya D."/>
            <person name="Goodenough U.W."/>
            <person name="Van de Peer Y."/>
            <person name="Grigoriev I.V."/>
        </authorList>
    </citation>
    <scope>NUCLEOTIDE SEQUENCE [LARGE SCALE GENOMIC DNA]</scope>
    <source>
        <strain evidence="4 5">CCMP1545</strain>
    </source>
</reference>
<keyword evidence="1" id="KW-0378">Hydrolase</keyword>
<dbReference type="eggNOG" id="KOG2551">
    <property type="taxonomic scope" value="Eukaryota"/>
</dbReference>
<name>C1MS36_MICPC</name>
<dbReference type="Pfam" id="PF03959">
    <property type="entry name" value="FSH1"/>
    <property type="match status" value="1"/>
</dbReference>
<dbReference type="EMBL" id="GG663739">
    <property type="protein sequence ID" value="EEH57434.1"/>
    <property type="molecule type" value="Genomic_DNA"/>
</dbReference>
<dbReference type="RefSeq" id="XP_003058979.1">
    <property type="nucleotide sequence ID" value="XM_003058933.1"/>
</dbReference>
<proteinExistence type="predicted"/>
<dbReference type="GO" id="GO:0005737">
    <property type="term" value="C:cytoplasm"/>
    <property type="evidence" value="ECO:0007669"/>
    <property type="project" value="TreeGrafter"/>
</dbReference>
<protein>
    <submittedName>
        <fullName evidence="4">Predicted protein</fullName>
    </submittedName>
</protein>
<dbReference type="OMA" id="EEPRGWW"/>
<dbReference type="InterPro" id="IPR005645">
    <property type="entry name" value="FSH-like_dom"/>
</dbReference>
<dbReference type="InterPro" id="IPR029058">
    <property type="entry name" value="AB_hydrolase_fold"/>
</dbReference>
<dbReference type="Gene3D" id="3.40.50.1820">
    <property type="entry name" value="alpha/beta hydrolase"/>
    <property type="match status" value="1"/>
</dbReference>
<accession>C1MS36</accession>
<dbReference type="GO" id="GO:0005634">
    <property type="term" value="C:nucleus"/>
    <property type="evidence" value="ECO:0007669"/>
    <property type="project" value="TreeGrafter"/>
</dbReference>
<dbReference type="InterPro" id="IPR050593">
    <property type="entry name" value="LovG"/>
</dbReference>
<dbReference type="Proteomes" id="UP000001876">
    <property type="component" value="Unassembled WGS sequence"/>
</dbReference>
<sequence>MGGPPPSSPPPPRKLKVLCLHGFTQNAETFRMRTGSIRKQLKSRIDFVFVDAPHDASGAFGESDASSLGAAATGESENDVGPRAWWLVGENAVEDALAAASSEARDEDEVADADENEAKPPTPPTRPAMSRQMRGWDATATRIADAVRTLGPFDGVLGFSQGASAAALALALVPSLRETVAFAILFSGFAPLDPTASAALFGPRDDGGGGGGGGGDTLRGVRSLHVWGTADGMVSRERFEELRSAFRTPEPETFEHDGGHGVPFSKEFRAALKAFALAA</sequence>
<dbReference type="OrthoDB" id="414698at2759"/>
<dbReference type="AlphaFoldDB" id="C1MS36"/>
<dbReference type="PANTHER" id="PTHR48070">
    <property type="entry name" value="ESTERASE OVCA2"/>
    <property type="match status" value="1"/>
</dbReference>
<evidence type="ECO:0000259" key="3">
    <source>
        <dbReference type="Pfam" id="PF03959"/>
    </source>
</evidence>
<evidence type="ECO:0000313" key="4">
    <source>
        <dbReference type="EMBL" id="EEH57434.1"/>
    </source>
</evidence>
<organism evidence="5">
    <name type="scientific">Micromonas pusilla (strain CCMP1545)</name>
    <name type="common">Picoplanktonic green alga</name>
    <dbReference type="NCBI Taxonomy" id="564608"/>
    <lineage>
        <taxon>Eukaryota</taxon>
        <taxon>Viridiplantae</taxon>
        <taxon>Chlorophyta</taxon>
        <taxon>Mamiellophyceae</taxon>
        <taxon>Mamiellales</taxon>
        <taxon>Mamiellaceae</taxon>
        <taxon>Micromonas</taxon>
    </lineage>
</organism>
<feature type="domain" description="Serine hydrolase" evidence="3">
    <location>
        <begin position="14"/>
        <end position="270"/>
    </location>
</feature>
<evidence type="ECO:0000256" key="2">
    <source>
        <dbReference type="SAM" id="MobiDB-lite"/>
    </source>
</evidence>
<dbReference type="KEGG" id="mpp:MICPUCDRAFT_58334"/>
<feature type="region of interest" description="Disordered" evidence="2">
    <location>
        <begin position="97"/>
        <end position="134"/>
    </location>
</feature>
<dbReference type="PANTHER" id="PTHR48070:SF6">
    <property type="entry name" value="ESTERASE OVCA2"/>
    <property type="match status" value="1"/>
</dbReference>
<evidence type="ECO:0000256" key="1">
    <source>
        <dbReference type="ARBA" id="ARBA00022801"/>
    </source>
</evidence>
<dbReference type="GeneID" id="9684418"/>
<keyword evidence="5" id="KW-1185">Reference proteome</keyword>
<evidence type="ECO:0000313" key="5">
    <source>
        <dbReference type="Proteomes" id="UP000001876"/>
    </source>
</evidence>
<feature type="compositionally biased region" description="Acidic residues" evidence="2">
    <location>
        <begin position="105"/>
        <end position="115"/>
    </location>
</feature>